<organism evidence="3 4">
    <name type="scientific">Rhodovulum bhavnagarense</name>
    <dbReference type="NCBI Taxonomy" id="992286"/>
    <lineage>
        <taxon>Bacteria</taxon>
        <taxon>Pseudomonadati</taxon>
        <taxon>Pseudomonadota</taxon>
        <taxon>Alphaproteobacteria</taxon>
        <taxon>Rhodobacterales</taxon>
        <taxon>Paracoccaceae</taxon>
        <taxon>Rhodovulum</taxon>
    </lineage>
</organism>
<comment type="caution">
    <text evidence="3">The sequence shown here is derived from an EMBL/GenBank/DDBJ whole genome shotgun (WGS) entry which is preliminary data.</text>
</comment>
<protein>
    <submittedName>
        <fullName evidence="3">Prepilin peptidase CpaA</fullName>
    </submittedName>
</protein>
<feature type="transmembrane region" description="Helical" evidence="1">
    <location>
        <begin position="100"/>
        <end position="121"/>
    </location>
</feature>
<feature type="transmembrane region" description="Helical" evidence="1">
    <location>
        <begin position="36"/>
        <end position="54"/>
    </location>
</feature>
<dbReference type="Pfam" id="PF01478">
    <property type="entry name" value="Peptidase_A24"/>
    <property type="match status" value="1"/>
</dbReference>
<name>A0A4R2RH17_9RHOB</name>
<gene>
    <name evidence="3" type="ORF">EV663_102107</name>
</gene>
<evidence type="ECO:0000259" key="2">
    <source>
        <dbReference type="Pfam" id="PF01478"/>
    </source>
</evidence>
<keyword evidence="4" id="KW-1185">Reference proteome</keyword>
<dbReference type="RefSeq" id="WP_132950526.1">
    <property type="nucleotide sequence ID" value="NZ_SLXU01000002.1"/>
</dbReference>
<evidence type="ECO:0000313" key="4">
    <source>
        <dbReference type="Proteomes" id="UP000295050"/>
    </source>
</evidence>
<dbReference type="GO" id="GO:0004190">
    <property type="term" value="F:aspartic-type endopeptidase activity"/>
    <property type="evidence" value="ECO:0007669"/>
    <property type="project" value="InterPro"/>
</dbReference>
<evidence type="ECO:0000256" key="1">
    <source>
        <dbReference type="SAM" id="Phobius"/>
    </source>
</evidence>
<dbReference type="AlphaFoldDB" id="A0A4R2RH17"/>
<keyword evidence="1" id="KW-0472">Membrane</keyword>
<feature type="transmembrane region" description="Helical" evidence="1">
    <location>
        <begin position="142"/>
        <end position="162"/>
    </location>
</feature>
<reference evidence="3 4" key="1">
    <citation type="submission" date="2019-03" db="EMBL/GenBank/DDBJ databases">
        <title>Genomic Encyclopedia of Type Strains, Phase IV (KMG-IV): sequencing the most valuable type-strain genomes for metagenomic binning, comparative biology and taxonomic classification.</title>
        <authorList>
            <person name="Goeker M."/>
        </authorList>
    </citation>
    <scope>NUCLEOTIDE SEQUENCE [LARGE SCALE GENOMIC DNA]</scope>
    <source>
        <strain evidence="3 4">DSM 24766</strain>
    </source>
</reference>
<dbReference type="Proteomes" id="UP000295050">
    <property type="component" value="Unassembled WGS sequence"/>
</dbReference>
<keyword evidence="1" id="KW-0812">Transmembrane</keyword>
<dbReference type="Gene3D" id="1.20.120.1220">
    <property type="match status" value="1"/>
</dbReference>
<dbReference type="OrthoDB" id="7709484at2"/>
<feature type="transmembrane region" description="Helical" evidence="1">
    <location>
        <begin position="61"/>
        <end position="80"/>
    </location>
</feature>
<sequence length="164" mass="17882">MQLLDPTALWFLPFALPIGLWVAFSDLKTMRIPNKSVYALVAVFAVVGLAVLPLEIWAWRWAHLLVILIMGFVLNMAGVIGAGDAKFAAAMAPFVALSDVMMALMLLSLILIAALLTHRILRRIPAMRRIAPDWASWEARDFPMGLALGPTLVAYLAISGWAGA</sequence>
<dbReference type="GO" id="GO:0016020">
    <property type="term" value="C:membrane"/>
    <property type="evidence" value="ECO:0007669"/>
    <property type="project" value="InterPro"/>
</dbReference>
<feature type="domain" description="Prepilin type IV endopeptidase peptidase" evidence="2">
    <location>
        <begin position="18"/>
        <end position="113"/>
    </location>
</feature>
<dbReference type="EMBL" id="SLXU01000002">
    <property type="protein sequence ID" value="TCP62263.1"/>
    <property type="molecule type" value="Genomic_DNA"/>
</dbReference>
<proteinExistence type="predicted"/>
<accession>A0A4R2RH17</accession>
<dbReference type="InterPro" id="IPR000045">
    <property type="entry name" value="Prepilin_IV_endopep_pep"/>
</dbReference>
<evidence type="ECO:0000313" key="3">
    <source>
        <dbReference type="EMBL" id="TCP62263.1"/>
    </source>
</evidence>
<keyword evidence="1" id="KW-1133">Transmembrane helix</keyword>
<feature type="transmembrane region" description="Helical" evidence="1">
    <location>
        <begin position="7"/>
        <end position="24"/>
    </location>
</feature>